<dbReference type="InterPro" id="IPR010492">
    <property type="entry name" value="GINS_Psf3"/>
</dbReference>
<dbReference type="InterPro" id="IPR043504">
    <property type="entry name" value="Peptidase_S1_PA_chymotrypsin"/>
</dbReference>
<dbReference type="SUPFAM" id="SSF158573">
    <property type="entry name" value="GINS helical bundle-like"/>
    <property type="match status" value="1"/>
</dbReference>
<dbReference type="EMBL" id="CAJNNV010000786">
    <property type="protein sequence ID" value="CAE8583551.1"/>
    <property type="molecule type" value="Genomic_DNA"/>
</dbReference>
<protein>
    <recommendedName>
        <fullName evidence="1">DNA replication complex GINS protein PSF3 N-terminal domain-containing protein</fullName>
    </recommendedName>
</protein>
<gene>
    <name evidence="2" type="ORF">PGLA1383_LOCUS2510</name>
</gene>
<dbReference type="OrthoDB" id="10251744at2759"/>
<dbReference type="InterPro" id="IPR036224">
    <property type="entry name" value="GINS_bundle-like_dom_sf"/>
</dbReference>
<dbReference type="Gene3D" id="1.20.58.2050">
    <property type="match status" value="1"/>
</dbReference>
<dbReference type="CDD" id="cd11713">
    <property type="entry name" value="GINS_A_psf3"/>
    <property type="match status" value="1"/>
</dbReference>
<keyword evidence="3" id="KW-1185">Reference proteome</keyword>
<evidence type="ECO:0000259" key="1">
    <source>
        <dbReference type="Pfam" id="PF22466"/>
    </source>
</evidence>
<sequence length="419" mass="46372">AFDYWDINEILAEEQDVTVKALHDITGGGMLYPSSVGTKQKDLREGAKVTVPYWLAQGLFRRHTVEVDVPVMYGHACREDFRADAIACRLGDKSSFFFEVGMKVASLLRDHELLECLMTGLKTRWVEIVNMLGKLGVARHHVTALNPVSATFPQTLTALEQEMYSGGREAETHFKRWAENFKSYQIKPSTVAEVPAFAPKRLVQALAETSRFGLRSASPGSELPQGLHLAGAKLLGRLALFRWRQLRRTCGSLAAARPAALRRGGWRDVGAEKGAVLGAAGMILPAARIVTPTGTQGSGFVVAHSEGATYVLTNHHVIRDCIQQNDRWDPVDKSSKKVEQLLPVSVETFRYDERGRHLQTVTTSAEIAAYTVYGDKWSFEGDLALLKLKIPLEGVPAVHVMAETTFVEEVRMLDEVIMV</sequence>
<dbReference type="PANTHER" id="PTHR22768">
    <property type="entry name" value="DNA REPLICATION COMPLEX GINS PROTEIN PSF3"/>
    <property type="match status" value="1"/>
</dbReference>
<feature type="non-terminal residue" evidence="2">
    <location>
        <position position="419"/>
    </location>
</feature>
<dbReference type="Proteomes" id="UP000654075">
    <property type="component" value="Unassembled WGS sequence"/>
</dbReference>
<dbReference type="Pfam" id="PF22466">
    <property type="entry name" value="PSF3_N"/>
    <property type="match status" value="1"/>
</dbReference>
<proteinExistence type="predicted"/>
<name>A0A813D6K4_POLGL</name>
<comment type="caution">
    <text evidence="2">The sequence shown here is derived from an EMBL/GenBank/DDBJ whole genome shotgun (WGS) entry which is preliminary data.</text>
</comment>
<dbReference type="InterPro" id="IPR038437">
    <property type="entry name" value="GINS_Psf3_sf"/>
</dbReference>
<dbReference type="SUPFAM" id="SSF160059">
    <property type="entry name" value="PriA/YqbF domain"/>
    <property type="match status" value="1"/>
</dbReference>
<evidence type="ECO:0000313" key="2">
    <source>
        <dbReference type="EMBL" id="CAE8583551.1"/>
    </source>
</evidence>
<dbReference type="InterPro" id="IPR055221">
    <property type="entry name" value="PSF3_N"/>
</dbReference>
<accession>A0A813D6K4</accession>
<dbReference type="InterPro" id="IPR009003">
    <property type="entry name" value="Peptidase_S1_PA"/>
</dbReference>
<feature type="domain" description="DNA replication complex GINS protein PSF3 N-terminal" evidence="1">
    <location>
        <begin position="5"/>
        <end position="60"/>
    </location>
</feature>
<dbReference type="PANTHER" id="PTHR22768:SF0">
    <property type="entry name" value="DNA REPLICATION COMPLEX GINS PROTEIN PSF3"/>
    <property type="match status" value="1"/>
</dbReference>
<feature type="non-terminal residue" evidence="2">
    <location>
        <position position="1"/>
    </location>
</feature>
<dbReference type="SUPFAM" id="SSF50494">
    <property type="entry name" value="Trypsin-like serine proteases"/>
    <property type="match status" value="1"/>
</dbReference>
<dbReference type="CDD" id="cd21693">
    <property type="entry name" value="GINS_B_Psf3"/>
    <property type="match status" value="1"/>
</dbReference>
<evidence type="ECO:0000313" key="3">
    <source>
        <dbReference type="Proteomes" id="UP000654075"/>
    </source>
</evidence>
<dbReference type="Gene3D" id="2.40.10.10">
    <property type="entry name" value="Trypsin-like serine proteases"/>
    <property type="match status" value="1"/>
</dbReference>
<reference evidence="2" key="1">
    <citation type="submission" date="2021-02" db="EMBL/GenBank/DDBJ databases">
        <authorList>
            <person name="Dougan E. K."/>
            <person name="Rhodes N."/>
            <person name="Thang M."/>
            <person name="Chan C."/>
        </authorList>
    </citation>
    <scope>NUCLEOTIDE SEQUENCE</scope>
</reference>
<dbReference type="GO" id="GO:0000811">
    <property type="term" value="C:GINS complex"/>
    <property type="evidence" value="ECO:0007669"/>
    <property type="project" value="TreeGrafter"/>
</dbReference>
<dbReference type="GO" id="GO:1902975">
    <property type="term" value="P:mitotic DNA replication initiation"/>
    <property type="evidence" value="ECO:0007669"/>
    <property type="project" value="TreeGrafter"/>
</dbReference>
<organism evidence="2 3">
    <name type="scientific">Polarella glacialis</name>
    <name type="common">Dinoflagellate</name>
    <dbReference type="NCBI Taxonomy" id="89957"/>
    <lineage>
        <taxon>Eukaryota</taxon>
        <taxon>Sar</taxon>
        <taxon>Alveolata</taxon>
        <taxon>Dinophyceae</taxon>
        <taxon>Suessiales</taxon>
        <taxon>Suessiaceae</taxon>
        <taxon>Polarella</taxon>
    </lineage>
</organism>
<dbReference type="AlphaFoldDB" id="A0A813D6K4"/>